<dbReference type="SUPFAM" id="SSF52540">
    <property type="entry name" value="P-loop containing nucleoside triphosphate hydrolases"/>
    <property type="match status" value="1"/>
</dbReference>
<comment type="caution">
    <text evidence="1">The sequence shown here is derived from an EMBL/GenBank/DDBJ whole genome shotgun (WGS) entry which is preliminary data.</text>
</comment>
<gene>
    <name evidence="1" type="ORF">A2365_03170</name>
</gene>
<evidence type="ECO:0000313" key="1">
    <source>
        <dbReference type="EMBL" id="OGZ27450.1"/>
    </source>
</evidence>
<proteinExistence type="predicted"/>
<dbReference type="EMBL" id="MHMM01000006">
    <property type="protein sequence ID" value="OGZ27450.1"/>
    <property type="molecule type" value="Genomic_DNA"/>
</dbReference>
<dbReference type="Proteomes" id="UP000177740">
    <property type="component" value="Unassembled WGS sequence"/>
</dbReference>
<sequence length="213" mass="23504">MKTIAFCSYFGNPGKASLIALCAKQLAETGKKVFILDTDLQAPSLQCQQLHGAEFKLSSRNFLDYLLGFQETGQASDRLEWYCTKMDANRTLLAAGDAPSEDYFAKLLTFDWGLLFPIDGQRSGILLFLHLLKVIEKDFSADVLLINNPAGVTQVSCAWTVDCGAMPIWLRGDAEGDATDVIVEGFRKSGRDVLIVERDISFEESDSLMCKLG</sequence>
<reference evidence="1 2" key="1">
    <citation type="journal article" date="2016" name="Nat. Commun.">
        <title>Thousands of microbial genomes shed light on interconnected biogeochemical processes in an aquifer system.</title>
        <authorList>
            <person name="Anantharaman K."/>
            <person name="Brown C.T."/>
            <person name="Hug L.A."/>
            <person name="Sharon I."/>
            <person name="Castelle C.J."/>
            <person name="Probst A.J."/>
            <person name="Thomas B.C."/>
            <person name="Singh A."/>
            <person name="Wilkins M.J."/>
            <person name="Karaoz U."/>
            <person name="Brodie E.L."/>
            <person name="Williams K.H."/>
            <person name="Hubbard S.S."/>
            <person name="Banfield J.F."/>
        </authorList>
    </citation>
    <scope>NUCLEOTIDE SEQUENCE [LARGE SCALE GENOMIC DNA]</scope>
</reference>
<dbReference type="InterPro" id="IPR027417">
    <property type="entry name" value="P-loop_NTPase"/>
</dbReference>
<evidence type="ECO:0008006" key="3">
    <source>
        <dbReference type="Google" id="ProtNLM"/>
    </source>
</evidence>
<accession>A0A1G2EQ33</accession>
<dbReference type="STRING" id="1801677.A2365_03170"/>
<organism evidence="1 2">
    <name type="scientific">Candidatus Nealsonbacteria bacterium RIFOXYB1_FULL_40_15</name>
    <dbReference type="NCBI Taxonomy" id="1801677"/>
    <lineage>
        <taxon>Bacteria</taxon>
        <taxon>Candidatus Nealsoniibacteriota</taxon>
    </lineage>
</organism>
<dbReference type="AlphaFoldDB" id="A0A1G2EQ33"/>
<name>A0A1G2EQ33_9BACT</name>
<protein>
    <recommendedName>
        <fullName evidence="3">CobQ/CobB/MinD/ParA nucleotide binding domain-containing protein</fullName>
    </recommendedName>
</protein>
<evidence type="ECO:0000313" key="2">
    <source>
        <dbReference type="Proteomes" id="UP000177740"/>
    </source>
</evidence>
<dbReference type="Gene3D" id="3.40.50.300">
    <property type="entry name" value="P-loop containing nucleotide triphosphate hydrolases"/>
    <property type="match status" value="1"/>
</dbReference>